<reference evidence="10" key="1">
    <citation type="submission" date="2020-06" db="EMBL/GenBank/DDBJ databases">
        <authorList>
            <person name="Li T."/>
            <person name="Hu X."/>
            <person name="Zhang T."/>
            <person name="Song X."/>
            <person name="Zhang H."/>
            <person name="Dai N."/>
            <person name="Sheng W."/>
            <person name="Hou X."/>
            <person name="Wei L."/>
        </authorList>
    </citation>
    <scope>NUCLEOTIDE SEQUENCE</scope>
    <source>
        <strain evidence="10">G01</strain>
        <tissue evidence="10">Leaf</tissue>
    </source>
</reference>
<dbReference type="InterPro" id="IPR012340">
    <property type="entry name" value="NA-bd_OB-fold"/>
</dbReference>
<dbReference type="FunFam" id="3.40.50.300:FF:000033">
    <property type="entry name" value="26S protease regulatory subunit 6B"/>
    <property type="match status" value="1"/>
</dbReference>
<dbReference type="Pfam" id="PF17862">
    <property type="entry name" value="AAA_lid_3"/>
    <property type="match status" value="1"/>
</dbReference>
<comment type="similarity">
    <text evidence="2 7">Belongs to the AAA ATPase family.</text>
</comment>
<dbReference type="EMBL" id="JACGWK010000002">
    <property type="protein sequence ID" value="KAL0370435.1"/>
    <property type="molecule type" value="Genomic_DNA"/>
</dbReference>
<dbReference type="PANTHER" id="PTHR23073">
    <property type="entry name" value="26S PROTEASOME REGULATORY SUBUNIT"/>
    <property type="match status" value="1"/>
</dbReference>
<dbReference type="Pfam" id="PF00004">
    <property type="entry name" value="AAA"/>
    <property type="match status" value="1"/>
</dbReference>
<dbReference type="GO" id="GO:0016887">
    <property type="term" value="F:ATP hydrolysis activity"/>
    <property type="evidence" value="ECO:0007669"/>
    <property type="project" value="InterPro"/>
</dbReference>
<dbReference type="InterPro" id="IPR050221">
    <property type="entry name" value="26S_Proteasome_ATPase"/>
</dbReference>
<sequence>MGQGTPGGLNRQLPGDRKNDGDKKEKKFEPAAPPARVGRKQRKQKGPEAAARIPTVTPLTKCKLRLLKLERIKDYLLMEEEFVANQERLKPQEEKTEEDRSKVDDLRGSPMSVGNLEELIDENHAIVSSSVGPEYYVGILSFVDKDQLEPGCAILMQQGNFFLLQVLSVVGLLQDEVDPMVSVMKVEKAPLESYADIGGLDAQIQEIKEAVELPLTHPELYEDIGIKPPKGVILYGEPGTGKTLLAKAVANSTSATFLRVVGSELIQKYLGDGPKLVKNSSELPMIFHHPSSLLMKLMLYDAHSGGEREIQRTMLELLNQLDGFDSRGDVKVILATNKIESLDPALLRPGRIDRKIEFPLPDIKTRRRIFQIHTSRMTLADDVNLEEFVMTKDEFSGADIKAICTEAGLLALRERRMKVTHADFKKAKDKVMFKKKEGVPEGLYM</sequence>
<dbReference type="Gene3D" id="2.40.50.140">
    <property type="entry name" value="Nucleic acid-binding proteins"/>
    <property type="match status" value="1"/>
</dbReference>
<comment type="subcellular location">
    <subcellularLocation>
        <location evidence="1">Cytoplasm</location>
    </subcellularLocation>
</comment>
<keyword evidence="6 10" id="KW-0647">Proteasome</keyword>
<dbReference type="FunFam" id="1.10.8.60:FF:000007">
    <property type="entry name" value="26S proteasome regulatory subunit 4"/>
    <property type="match status" value="1"/>
</dbReference>
<dbReference type="PROSITE" id="PS00674">
    <property type="entry name" value="AAA"/>
    <property type="match status" value="1"/>
</dbReference>
<evidence type="ECO:0000256" key="4">
    <source>
        <dbReference type="ARBA" id="ARBA00022741"/>
    </source>
</evidence>
<evidence type="ECO:0000256" key="3">
    <source>
        <dbReference type="ARBA" id="ARBA00022490"/>
    </source>
</evidence>
<dbReference type="SUPFAM" id="SSF52540">
    <property type="entry name" value="P-loop containing nucleoside triphosphate hydrolases"/>
    <property type="match status" value="1"/>
</dbReference>
<dbReference type="SMART" id="SM00382">
    <property type="entry name" value="AAA"/>
    <property type="match status" value="1"/>
</dbReference>
<accession>A0AAW2QS50</accession>
<gene>
    <name evidence="10" type="ORF">Sangu_0361600</name>
</gene>
<keyword evidence="3" id="KW-0963">Cytoplasm</keyword>
<evidence type="ECO:0000256" key="8">
    <source>
        <dbReference type="SAM" id="MobiDB-lite"/>
    </source>
</evidence>
<dbReference type="Gene3D" id="1.10.8.60">
    <property type="match status" value="1"/>
</dbReference>
<dbReference type="InterPro" id="IPR003593">
    <property type="entry name" value="AAA+_ATPase"/>
</dbReference>
<feature type="domain" description="AAA+ ATPase" evidence="9">
    <location>
        <begin position="228"/>
        <end position="362"/>
    </location>
</feature>
<evidence type="ECO:0000313" key="10">
    <source>
        <dbReference type="EMBL" id="KAL0370435.1"/>
    </source>
</evidence>
<dbReference type="GO" id="GO:0000502">
    <property type="term" value="C:proteasome complex"/>
    <property type="evidence" value="ECO:0007669"/>
    <property type="project" value="UniProtKB-KW"/>
</dbReference>
<reference evidence="10" key="2">
    <citation type="journal article" date="2024" name="Plant">
        <title>Genomic evolution and insights into agronomic trait innovations of Sesamum species.</title>
        <authorList>
            <person name="Miao H."/>
            <person name="Wang L."/>
            <person name="Qu L."/>
            <person name="Liu H."/>
            <person name="Sun Y."/>
            <person name="Le M."/>
            <person name="Wang Q."/>
            <person name="Wei S."/>
            <person name="Zheng Y."/>
            <person name="Lin W."/>
            <person name="Duan Y."/>
            <person name="Cao H."/>
            <person name="Xiong S."/>
            <person name="Wang X."/>
            <person name="Wei L."/>
            <person name="Li C."/>
            <person name="Ma Q."/>
            <person name="Ju M."/>
            <person name="Zhao R."/>
            <person name="Li G."/>
            <person name="Mu C."/>
            <person name="Tian Q."/>
            <person name="Mei H."/>
            <person name="Zhang T."/>
            <person name="Gao T."/>
            <person name="Zhang H."/>
        </authorList>
    </citation>
    <scope>NUCLEOTIDE SEQUENCE</scope>
    <source>
        <strain evidence="10">G01</strain>
    </source>
</reference>
<evidence type="ECO:0000256" key="2">
    <source>
        <dbReference type="ARBA" id="ARBA00006914"/>
    </source>
</evidence>
<dbReference type="GO" id="GO:0007292">
    <property type="term" value="P:female gamete generation"/>
    <property type="evidence" value="ECO:0007669"/>
    <property type="project" value="UniProtKB-ARBA"/>
</dbReference>
<feature type="region of interest" description="Disordered" evidence="8">
    <location>
        <begin position="88"/>
        <end position="108"/>
    </location>
</feature>
<comment type="caution">
    <text evidence="10">The sequence shown here is derived from an EMBL/GenBank/DDBJ whole genome shotgun (WGS) entry which is preliminary data.</text>
</comment>
<dbReference type="AlphaFoldDB" id="A0AAW2QS50"/>
<protein>
    <submittedName>
        <fullName evidence="10">26S proteasome regulatory subunitA</fullName>
    </submittedName>
</protein>
<evidence type="ECO:0000256" key="7">
    <source>
        <dbReference type="RuleBase" id="RU003651"/>
    </source>
</evidence>
<dbReference type="InterPro" id="IPR003960">
    <property type="entry name" value="ATPase_AAA_CS"/>
</dbReference>
<dbReference type="GO" id="GO:0010078">
    <property type="term" value="P:maintenance of root meristem identity"/>
    <property type="evidence" value="ECO:0007669"/>
    <property type="project" value="UniProtKB-ARBA"/>
</dbReference>
<organism evidence="10">
    <name type="scientific">Sesamum angustifolium</name>
    <dbReference type="NCBI Taxonomy" id="2727405"/>
    <lineage>
        <taxon>Eukaryota</taxon>
        <taxon>Viridiplantae</taxon>
        <taxon>Streptophyta</taxon>
        <taxon>Embryophyta</taxon>
        <taxon>Tracheophyta</taxon>
        <taxon>Spermatophyta</taxon>
        <taxon>Magnoliopsida</taxon>
        <taxon>eudicotyledons</taxon>
        <taxon>Gunneridae</taxon>
        <taxon>Pentapetalae</taxon>
        <taxon>asterids</taxon>
        <taxon>lamiids</taxon>
        <taxon>Lamiales</taxon>
        <taxon>Pedaliaceae</taxon>
        <taxon>Sesamum</taxon>
    </lineage>
</organism>
<dbReference type="InterPro" id="IPR032501">
    <property type="entry name" value="Prot_ATP_ID_OB_2nd"/>
</dbReference>
<dbReference type="GO" id="GO:0005737">
    <property type="term" value="C:cytoplasm"/>
    <property type="evidence" value="ECO:0007669"/>
    <property type="project" value="UniProtKB-SubCell"/>
</dbReference>
<evidence type="ECO:0000256" key="5">
    <source>
        <dbReference type="ARBA" id="ARBA00022840"/>
    </source>
</evidence>
<dbReference type="InterPro" id="IPR041569">
    <property type="entry name" value="AAA_lid_3"/>
</dbReference>
<feature type="compositionally biased region" description="Basic and acidic residues" evidence="8">
    <location>
        <begin position="14"/>
        <end position="29"/>
    </location>
</feature>
<feature type="region of interest" description="Disordered" evidence="8">
    <location>
        <begin position="1"/>
        <end position="52"/>
    </location>
</feature>
<evidence type="ECO:0000256" key="6">
    <source>
        <dbReference type="ARBA" id="ARBA00022942"/>
    </source>
</evidence>
<keyword evidence="4 7" id="KW-0547">Nucleotide-binding</keyword>
<dbReference type="GO" id="GO:0005524">
    <property type="term" value="F:ATP binding"/>
    <property type="evidence" value="ECO:0007669"/>
    <property type="project" value="UniProtKB-KW"/>
</dbReference>
<dbReference type="Pfam" id="PF16450">
    <property type="entry name" value="Prot_ATP_ID_OB_C"/>
    <property type="match status" value="1"/>
</dbReference>
<dbReference type="FunFam" id="2.40.50.140:FF:000067">
    <property type="entry name" value="26S protease regulatory subunit 4"/>
    <property type="match status" value="1"/>
</dbReference>
<feature type="compositionally biased region" description="Basic and acidic residues" evidence="8">
    <location>
        <begin position="88"/>
        <end position="107"/>
    </location>
</feature>
<proteinExistence type="inferred from homology"/>
<name>A0AAW2QS50_9LAMI</name>
<dbReference type="InterPro" id="IPR027417">
    <property type="entry name" value="P-loop_NTPase"/>
</dbReference>
<dbReference type="GO" id="GO:0048232">
    <property type="term" value="P:male gamete generation"/>
    <property type="evidence" value="ECO:0007669"/>
    <property type="project" value="UniProtKB-ARBA"/>
</dbReference>
<keyword evidence="5 7" id="KW-0067">ATP-binding</keyword>
<dbReference type="Gene3D" id="3.40.50.300">
    <property type="entry name" value="P-loop containing nucleotide triphosphate hydrolases"/>
    <property type="match status" value="1"/>
</dbReference>
<evidence type="ECO:0000259" key="9">
    <source>
        <dbReference type="SMART" id="SM00382"/>
    </source>
</evidence>
<evidence type="ECO:0000256" key="1">
    <source>
        <dbReference type="ARBA" id="ARBA00004496"/>
    </source>
</evidence>
<dbReference type="InterPro" id="IPR003959">
    <property type="entry name" value="ATPase_AAA_core"/>
</dbReference>